<evidence type="ECO:0000256" key="18">
    <source>
        <dbReference type="SAM" id="MobiDB-lite"/>
    </source>
</evidence>
<dbReference type="Pfam" id="PF22623">
    <property type="entry name" value="zf-CCCH_9"/>
    <property type="match status" value="1"/>
</dbReference>
<evidence type="ECO:0000259" key="19">
    <source>
        <dbReference type="PROSITE" id="PS50103"/>
    </source>
</evidence>
<dbReference type="InterPro" id="IPR018517">
    <property type="entry name" value="tRNA_hU_synthase_CS"/>
</dbReference>
<dbReference type="OrthoDB" id="10262250at2759"/>
<feature type="region of interest" description="Disordered" evidence="18">
    <location>
        <begin position="24"/>
        <end position="132"/>
    </location>
</feature>
<comment type="catalytic activity">
    <reaction evidence="17">
        <text>5,6-dihydrouridine(47) in tRNA + NAD(+) = uridine(47) in tRNA + NADH + H(+)</text>
        <dbReference type="Rhea" id="RHEA:53364"/>
        <dbReference type="Rhea" id="RHEA-COMP:13539"/>
        <dbReference type="Rhea" id="RHEA-COMP:13540"/>
        <dbReference type="ChEBI" id="CHEBI:15378"/>
        <dbReference type="ChEBI" id="CHEBI:57540"/>
        <dbReference type="ChEBI" id="CHEBI:57945"/>
        <dbReference type="ChEBI" id="CHEBI:65315"/>
        <dbReference type="ChEBI" id="CHEBI:74443"/>
        <dbReference type="EC" id="1.3.1.89"/>
    </reaction>
</comment>
<comment type="catalytic activity">
    <reaction evidence="14">
        <text>a 5,6-dihydrouridine in mRNA + NAD(+) = a uridine in mRNA + NADH + H(+)</text>
        <dbReference type="Rhea" id="RHEA:69851"/>
        <dbReference type="Rhea" id="RHEA-COMP:14658"/>
        <dbReference type="Rhea" id="RHEA-COMP:17789"/>
        <dbReference type="ChEBI" id="CHEBI:15378"/>
        <dbReference type="ChEBI" id="CHEBI:57540"/>
        <dbReference type="ChEBI" id="CHEBI:57945"/>
        <dbReference type="ChEBI" id="CHEBI:65315"/>
        <dbReference type="ChEBI" id="CHEBI:74443"/>
    </reaction>
    <physiologicalReaction direction="right-to-left" evidence="14">
        <dbReference type="Rhea" id="RHEA:69853"/>
    </physiologicalReaction>
</comment>
<keyword evidence="11" id="KW-0694">RNA-binding</keyword>
<evidence type="ECO:0000256" key="11">
    <source>
        <dbReference type="ARBA" id="ARBA00022884"/>
    </source>
</evidence>
<dbReference type="PROSITE" id="PS01136">
    <property type="entry name" value="UPF0034"/>
    <property type="match status" value="1"/>
</dbReference>
<keyword evidence="6 17" id="KW-0819">tRNA processing</keyword>
<dbReference type="GO" id="GO:0008270">
    <property type="term" value="F:zinc ion binding"/>
    <property type="evidence" value="ECO:0007669"/>
    <property type="project" value="UniProtKB-KW"/>
</dbReference>
<evidence type="ECO:0000256" key="10">
    <source>
        <dbReference type="ARBA" id="ARBA00022857"/>
    </source>
</evidence>
<keyword evidence="5" id="KW-0507">mRNA processing</keyword>
<feature type="region of interest" description="Disordered" evidence="18">
    <location>
        <begin position="148"/>
        <end position="181"/>
    </location>
</feature>
<comment type="similarity">
    <text evidence="17">Belongs to the dus family. Dus3 subfamily.</text>
</comment>
<evidence type="ECO:0000256" key="5">
    <source>
        <dbReference type="ARBA" id="ARBA00022664"/>
    </source>
</evidence>
<comment type="catalytic activity">
    <reaction evidence="15">
        <text>a 5,6-dihydrouridine in mRNA + NADP(+) = a uridine in mRNA + NADPH + H(+)</text>
        <dbReference type="Rhea" id="RHEA:69855"/>
        <dbReference type="Rhea" id="RHEA-COMP:14658"/>
        <dbReference type="Rhea" id="RHEA-COMP:17789"/>
        <dbReference type="ChEBI" id="CHEBI:15378"/>
        <dbReference type="ChEBI" id="CHEBI:57783"/>
        <dbReference type="ChEBI" id="CHEBI:58349"/>
        <dbReference type="ChEBI" id="CHEBI:65315"/>
        <dbReference type="ChEBI" id="CHEBI:74443"/>
    </reaction>
    <physiologicalReaction direction="right-to-left" evidence="15">
        <dbReference type="Rhea" id="RHEA:69857"/>
    </physiologicalReaction>
</comment>
<dbReference type="Gene3D" id="3.20.20.70">
    <property type="entry name" value="Aldolase class I"/>
    <property type="match status" value="1"/>
</dbReference>
<name>A0A8H7VSM8_9FUNG</name>
<keyword evidence="2" id="KW-0820">tRNA-binding</keyword>
<dbReference type="InterPro" id="IPR035587">
    <property type="entry name" value="DUS-like_FMN-bd"/>
</dbReference>
<keyword evidence="10 17" id="KW-0521">NADP</keyword>
<dbReference type="EMBL" id="JAEPRB010000008">
    <property type="protein sequence ID" value="KAG2227303.1"/>
    <property type="molecule type" value="Genomic_DNA"/>
</dbReference>
<reference evidence="20 21" key="1">
    <citation type="submission" date="2020-12" db="EMBL/GenBank/DDBJ databases">
        <title>Metabolic potential, ecology and presence of endohyphal bacteria is reflected in genomic diversity of Mucoromycotina.</title>
        <authorList>
            <person name="Muszewska A."/>
            <person name="Okrasinska A."/>
            <person name="Steczkiewicz K."/>
            <person name="Drgas O."/>
            <person name="Orlowska M."/>
            <person name="Perlinska-Lenart U."/>
            <person name="Aleksandrzak-Piekarczyk T."/>
            <person name="Szatraj K."/>
            <person name="Zielenkiewicz U."/>
            <person name="Pilsyk S."/>
            <person name="Malc E."/>
            <person name="Mieczkowski P."/>
            <person name="Kruszewska J.S."/>
            <person name="Biernat P."/>
            <person name="Pawlowska J."/>
        </authorList>
    </citation>
    <scope>NUCLEOTIDE SEQUENCE [LARGE SCALE GENOMIC DNA]</scope>
    <source>
        <strain evidence="20 21">CBS 142.35</strain>
    </source>
</reference>
<feature type="region of interest" description="Disordered" evidence="18">
    <location>
        <begin position="193"/>
        <end position="233"/>
    </location>
</feature>
<evidence type="ECO:0000256" key="12">
    <source>
        <dbReference type="ARBA" id="ARBA00023002"/>
    </source>
</evidence>
<keyword evidence="21" id="KW-1185">Reference proteome</keyword>
<evidence type="ECO:0000256" key="9">
    <source>
        <dbReference type="ARBA" id="ARBA00022833"/>
    </source>
</evidence>
<dbReference type="PROSITE" id="PS50103">
    <property type="entry name" value="ZF_C3H1"/>
    <property type="match status" value="4"/>
</dbReference>
<feature type="compositionally biased region" description="Polar residues" evidence="18">
    <location>
        <begin position="108"/>
        <end position="132"/>
    </location>
</feature>
<feature type="zinc finger region" description="C3H1-type" evidence="16">
    <location>
        <begin position="294"/>
        <end position="321"/>
    </location>
</feature>
<feature type="zinc finger region" description="C3H1-type" evidence="16">
    <location>
        <begin position="326"/>
        <end position="354"/>
    </location>
</feature>
<dbReference type="SUPFAM" id="SSF90229">
    <property type="entry name" value="CCCH zinc finger"/>
    <property type="match status" value="4"/>
</dbReference>
<feature type="domain" description="C3H1-type" evidence="19">
    <location>
        <begin position="326"/>
        <end position="354"/>
    </location>
</feature>
<keyword evidence="3 17" id="KW-0285">Flavoprotein</keyword>
<dbReference type="Pfam" id="PF14608">
    <property type="entry name" value="zf-CCCH_2"/>
    <property type="match status" value="1"/>
</dbReference>
<feature type="compositionally biased region" description="Basic residues" evidence="18">
    <location>
        <begin position="197"/>
        <end position="207"/>
    </location>
</feature>
<evidence type="ECO:0000256" key="17">
    <source>
        <dbReference type="RuleBase" id="RU291113"/>
    </source>
</evidence>
<evidence type="ECO:0000256" key="7">
    <source>
        <dbReference type="ARBA" id="ARBA00022723"/>
    </source>
</evidence>
<keyword evidence="4 17" id="KW-0288">FMN</keyword>
<feature type="domain" description="C3H1-type" evidence="19">
    <location>
        <begin position="294"/>
        <end position="321"/>
    </location>
</feature>
<dbReference type="InterPro" id="IPR036855">
    <property type="entry name" value="Znf_CCCH_sf"/>
</dbReference>
<evidence type="ECO:0000256" key="13">
    <source>
        <dbReference type="ARBA" id="ARBA00023027"/>
    </source>
</evidence>
<sequence>MASSDQQNNSFLLGLLGVVNQATNNQKSNASPSSSSSSSSSSSNSLTTATTNTIPSFLSNTQVSRSDPIPNNITNSHAVTKGIESTIPTNNPLNDLTKHDSLPKASKPSESTLRKTMTAPSQHQTLVNNNGLDDNREFLANLLDNVASQSKARSKPVISSSPPPPPPSEMNHGETTQTSAGDMDFDSLLAFHEGTNGKKKSKRKCGNKSKSGQYQQRRRLYNGSQFSNNNSSSNLDILTVANEVLGRDSKRQKLMQDIYKGQGAQSLPSSSIPTKTKPKKHPGRQPRDPQLPPLDKRVPCRYFKAGKCKEGAHCRFLHEGESVLMDLSLEPCRFFHLTGKCDTGPNCPYSHEPLNHDLRRRLHALTGPCKYYHLKGFCTNAEECLFSHETLGESELKELKASIHPDDDVTAIKPCTFFHIRGNCANGDHCIFSHAPITEEQRLELENFVSKNYNNNNSNNMNNNYNYNRNTNYNKNNNNKKKNNNFRRTSIKTLNKPLVMFLRNSIFNIVKRSFTSTATMLLEQEKRRLKWPISVAPMVDISTPYFLELLHIISGNRYAYYTEMHFDQAIIAHQNHLDAFIGPPRSNVIVQLGGSNPENMAKAAKILQDQGYSEVNINVGCPSKAVQSGQFGAVLMKSPDIVANVLNAMQEAVSIPVTVKCRLGVDNLDSFDFLHKFVDTCNSTSRPIPHLILHARKCLLKGLSPKQNRAVPPLNYDRVYQIAEKFPEIPISINGGFTETGDIANALNQVDGCMIGRKVMDNPLFLQKMDRDIYEIPDHEIKSPRAIISEYLDYIESLPSRPVFKMEGIRIPPLSILIKPLTMLYTGKKGRDFRRHLMDQMRDPSRSIRQVVQNALDNANIP</sequence>
<dbReference type="PANTHER" id="PTHR42907:SF1">
    <property type="entry name" value="FMN-LINKED OXIDOREDUCTASES SUPERFAMILY PROTEIN"/>
    <property type="match status" value="1"/>
</dbReference>
<dbReference type="GO" id="GO:0102265">
    <property type="term" value="F:tRNA-dihydrouridine47 synthase activity"/>
    <property type="evidence" value="ECO:0007669"/>
    <property type="project" value="UniProtKB-EC"/>
</dbReference>
<comment type="function">
    <text evidence="17">Catalyzes the synthesis of dihydrouridine, a modified base found in the D-loop of most tRNAs. Specifically modifies U47 in cytoplasmic tRNAs.</text>
</comment>
<evidence type="ECO:0000313" key="20">
    <source>
        <dbReference type="EMBL" id="KAG2227303.1"/>
    </source>
</evidence>
<dbReference type="AlphaFoldDB" id="A0A8H7VSM8"/>
<evidence type="ECO:0000256" key="15">
    <source>
        <dbReference type="ARBA" id="ARBA00049447"/>
    </source>
</evidence>
<evidence type="ECO:0000256" key="6">
    <source>
        <dbReference type="ARBA" id="ARBA00022694"/>
    </source>
</evidence>
<dbReference type="GO" id="GO:0006397">
    <property type="term" value="P:mRNA processing"/>
    <property type="evidence" value="ECO:0007669"/>
    <property type="project" value="UniProtKB-KW"/>
</dbReference>
<feature type="region of interest" description="Disordered" evidence="18">
    <location>
        <begin position="260"/>
        <end position="295"/>
    </location>
</feature>
<comment type="caution">
    <text evidence="20">The sequence shown here is derived from an EMBL/GenBank/DDBJ whole genome shotgun (WGS) entry which is preliminary data.</text>
</comment>
<evidence type="ECO:0000256" key="4">
    <source>
        <dbReference type="ARBA" id="ARBA00022643"/>
    </source>
</evidence>
<evidence type="ECO:0000313" key="21">
    <source>
        <dbReference type="Proteomes" id="UP000646827"/>
    </source>
</evidence>
<dbReference type="InterPro" id="IPR054361">
    <property type="entry name" value="Znf-CCCH_ZC3H4/6/8"/>
</dbReference>
<evidence type="ECO:0000256" key="14">
    <source>
        <dbReference type="ARBA" id="ARBA00048342"/>
    </source>
</evidence>
<evidence type="ECO:0000256" key="8">
    <source>
        <dbReference type="ARBA" id="ARBA00022771"/>
    </source>
</evidence>
<feature type="zinc finger region" description="C3H1-type" evidence="16">
    <location>
        <begin position="368"/>
        <end position="391"/>
    </location>
</feature>
<dbReference type="SUPFAM" id="SSF51395">
    <property type="entry name" value="FMN-linked oxidoreductases"/>
    <property type="match status" value="1"/>
</dbReference>
<keyword evidence="13 17" id="KW-0520">NAD</keyword>
<keyword evidence="9 16" id="KW-0862">Zinc</keyword>
<dbReference type="InterPro" id="IPR000571">
    <property type="entry name" value="Znf_CCCH"/>
</dbReference>
<dbReference type="NCBIfam" id="NF008774">
    <property type="entry name" value="PRK11815.1"/>
    <property type="match status" value="1"/>
</dbReference>
<dbReference type="GO" id="GO:0000049">
    <property type="term" value="F:tRNA binding"/>
    <property type="evidence" value="ECO:0007669"/>
    <property type="project" value="UniProtKB-KW"/>
</dbReference>
<dbReference type="InterPro" id="IPR004653">
    <property type="entry name" value="DusA"/>
</dbReference>
<evidence type="ECO:0000256" key="16">
    <source>
        <dbReference type="PROSITE-ProRule" id="PRU00723"/>
    </source>
</evidence>
<dbReference type="EC" id="1.3.1.89" evidence="17"/>
<keyword evidence="8 16" id="KW-0863">Zinc-finger</keyword>
<keyword evidence="7 16" id="KW-0479">Metal-binding</keyword>
<proteinExistence type="inferred from homology"/>
<accession>A0A8H7VSM8</accession>
<dbReference type="SMART" id="SM00356">
    <property type="entry name" value="ZnF_C3H1"/>
    <property type="match status" value="4"/>
</dbReference>
<evidence type="ECO:0000256" key="1">
    <source>
        <dbReference type="ARBA" id="ARBA00001917"/>
    </source>
</evidence>
<comment type="cofactor">
    <cofactor evidence="1 17">
        <name>FMN</name>
        <dbReference type="ChEBI" id="CHEBI:58210"/>
    </cofactor>
</comment>
<evidence type="ECO:0000256" key="3">
    <source>
        <dbReference type="ARBA" id="ARBA00022630"/>
    </source>
</evidence>
<dbReference type="Gene3D" id="4.10.1000.10">
    <property type="entry name" value="Zinc finger, CCCH-type"/>
    <property type="match status" value="2"/>
</dbReference>
<dbReference type="Proteomes" id="UP000646827">
    <property type="component" value="Unassembled WGS sequence"/>
</dbReference>
<organism evidence="20 21">
    <name type="scientific">Circinella minor</name>
    <dbReference type="NCBI Taxonomy" id="1195481"/>
    <lineage>
        <taxon>Eukaryota</taxon>
        <taxon>Fungi</taxon>
        <taxon>Fungi incertae sedis</taxon>
        <taxon>Mucoromycota</taxon>
        <taxon>Mucoromycotina</taxon>
        <taxon>Mucoromycetes</taxon>
        <taxon>Mucorales</taxon>
        <taxon>Lichtheimiaceae</taxon>
        <taxon>Circinella</taxon>
    </lineage>
</organism>
<feature type="compositionally biased region" description="Polar residues" evidence="18">
    <location>
        <begin position="57"/>
        <end position="78"/>
    </location>
</feature>
<keyword evidence="12 17" id="KW-0560">Oxidoreductase</keyword>
<dbReference type="Pfam" id="PF01207">
    <property type="entry name" value="Dus"/>
    <property type="match status" value="1"/>
</dbReference>
<protein>
    <recommendedName>
        <fullName evidence="17">tRNA-dihydrouridine(47) synthase [NAD(P)(+)]</fullName>
        <ecNumber evidence="17">1.3.1.89</ecNumber>
    </recommendedName>
    <alternativeName>
        <fullName evidence="17">tRNA-dihydrouridine synthase 3</fullName>
    </alternativeName>
</protein>
<dbReference type="PANTHER" id="PTHR42907">
    <property type="entry name" value="FMN-LINKED OXIDOREDUCTASES SUPERFAMILY PROTEIN"/>
    <property type="match status" value="1"/>
</dbReference>
<feature type="zinc finger region" description="C3H1-type" evidence="16">
    <location>
        <begin position="410"/>
        <end position="437"/>
    </location>
</feature>
<dbReference type="CDD" id="cd02801">
    <property type="entry name" value="DUS_like_FMN"/>
    <property type="match status" value="1"/>
</dbReference>
<gene>
    <name evidence="20" type="ORF">INT45_004258</name>
</gene>
<dbReference type="InterPro" id="IPR013785">
    <property type="entry name" value="Aldolase_TIM"/>
</dbReference>
<dbReference type="Pfam" id="PF00642">
    <property type="entry name" value="zf-CCCH"/>
    <property type="match status" value="2"/>
</dbReference>
<feature type="domain" description="C3H1-type" evidence="19">
    <location>
        <begin position="368"/>
        <end position="391"/>
    </location>
</feature>
<feature type="domain" description="C3H1-type" evidence="19">
    <location>
        <begin position="410"/>
        <end position="437"/>
    </location>
</feature>
<evidence type="ECO:0000256" key="2">
    <source>
        <dbReference type="ARBA" id="ARBA00022555"/>
    </source>
</evidence>
<feature type="compositionally biased region" description="Low complexity" evidence="18">
    <location>
        <begin position="28"/>
        <end position="56"/>
    </location>
</feature>
<feature type="compositionally biased region" description="Low complexity" evidence="18">
    <location>
        <begin position="266"/>
        <end position="275"/>
    </location>
</feature>
<dbReference type="GO" id="GO:0050660">
    <property type="term" value="F:flavin adenine dinucleotide binding"/>
    <property type="evidence" value="ECO:0007669"/>
    <property type="project" value="UniProtKB-UniRule"/>
</dbReference>